<organism evidence="2 3">
    <name type="scientific">Aspergillus viridinutans</name>
    <dbReference type="NCBI Taxonomy" id="75553"/>
    <lineage>
        <taxon>Eukaryota</taxon>
        <taxon>Fungi</taxon>
        <taxon>Dikarya</taxon>
        <taxon>Ascomycota</taxon>
        <taxon>Pezizomycotina</taxon>
        <taxon>Eurotiomycetes</taxon>
        <taxon>Eurotiomycetidae</taxon>
        <taxon>Eurotiales</taxon>
        <taxon>Aspergillaceae</taxon>
        <taxon>Aspergillus</taxon>
        <taxon>Aspergillus subgen. Fumigati</taxon>
    </lineage>
</organism>
<reference evidence="2 3" key="1">
    <citation type="submission" date="2021-02" db="EMBL/GenBank/DDBJ databases">
        <title>Pan-genome distribution and transcriptional activeness of fungal secondary metabolism genes in Aspergillus section Fumigati.</title>
        <authorList>
            <person name="Takahashi H."/>
            <person name="Umemura M."/>
            <person name="Ninomiya A."/>
            <person name="Kusuya Y."/>
            <person name="Urayama S."/>
            <person name="Shimizu M."/>
            <person name="Watanabe A."/>
            <person name="Kamei K."/>
            <person name="Yaguchi T."/>
            <person name="Hagiwara D."/>
        </authorList>
    </citation>
    <scope>NUCLEOTIDE SEQUENCE [LARGE SCALE GENOMIC DNA]</scope>
    <source>
        <strain evidence="2 3">IFM 47045</strain>
    </source>
</reference>
<sequence>MKLPVTLLACASLLPGALSFTNACKEGLLYCGKTLEQYHGYSTQELMSVVIMGNLDALVKPDDALFKCKDSNGGLQLSTFCYLGCIQPPNGDTCATAP</sequence>
<dbReference type="AlphaFoldDB" id="A0A9P3C4Y3"/>
<name>A0A9P3C4Y3_ASPVI</name>
<dbReference type="OrthoDB" id="4246592at2759"/>
<evidence type="ECO:0000313" key="3">
    <source>
        <dbReference type="Proteomes" id="UP000710440"/>
    </source>
</evidence>
<keyword evidence="3" id="KW-1185">Reference proteome</keyword>
<dbReference type="RefSeq" id="XP_043127185.1">
    <property type="nucleotide sequence ID" value="XM_043271250.1"/>
</dbReference>
<evidence type="ECO:0000313" key="2">
    <source>
        <dbReference type="EMBL" id="GIK03999.1"/>
    </source>
</evidence>
<feature type="signal peptide" evidence="1">
    <location>
        <begin position="1"/>
        <end position="19"/>
    </location>
</feature>
<dbReference type="GeneID" id="66936056"/>
<evidence type="ECO:0000256" key="1">
    <source>
        <dbReference type="SAM" id="SignalP"/>
    </source>
</evidence>
<keyword evidence="1" id="KW-0732">Signal</keyword>
<comment type="caution">
    <text evidence="2">The sequence shown here is derived from an EMBL/GenBank/DDBJ whole genome shotgun (WGS) entry which is preliminary data.</text>
</comment>
<dbReference type="Proteomes" id="UP000710440">
    <property type="component" value="Unassembled WGS sequence"/>
</dbReference>
<dbReference type="EMBL" id="BOPL01000006">
    <property type="protein sequence ID" value="GIK03999.1"/>
    <property type="molecule type" value="Genomic_DNA"/>
</dbReference>
<protein>
    <submittedName>
        <fullName evidence="2">Uncharacterized protein</fullName>
    </submittedName>
</protein>
<feature type="chain" id="PRO_5040341575" evidence="1">
    <location>
        <begin position="20"/>
        <end position="98"/>
    </location>
</feature>
<gene>
    <name evidence="2" type="ORF">Aspvir_008074</name>
</gene>
<accession>A0A9P3C4Y3</accession>
<proteinExistence type="predicted"/>